<keyword evidence="2" id="KW-1185">Reference proteome</keyword>
<evidence type="ECO:0000313" key="2">
    <source>
        <dbReference type="Proteomes" id="UP001451303"/>
    </source>
</evidence>
<protein>
    <recommendedName>
        <fullName evidence="3">Glycosyltransferase family 2 protein</fullName>
    </recommendedName>
</protein>
<accession>A0ABR3D545</accession>
<comment type="caution">
    <text evidence="1">The sequence shown here is derived from an EMBL/GenBank/DDBJ whole genome shotgun (WGS) entry which is preliminary data.</text>
</comment>
<gene>
    <name evidence="1" type="ORF">QR685DRAFT_403738</name>
</gene>
<proteinExistence type="predicted"/>
<feature type="non-terminal residue" evidence="1">
    <location>
        <position position="1"/>
    </location>
</feature>
<name>A0ABR3D545_NEUIN</name>
<reference evidence="1 2" key="1">
    <citation type="submission" date="2023-09" db="EMBL/GenBank/DDBJ databases">
        <title>Multi-omics analysis of a traditional fermented food reveals byproduct-associated fungal strains for waste-to-food upcycling.</title>
        <authorList>
            <consortium name="Lawrence Berkeley National Laboratory"/>
            <person name="Rekdal V.M."/>
            <person name="Villalobos-Escobedo J.M."/>
            <person name="Rodriguez-Valeron N."/>
            <person name="Garcia M.O."/>
            <person name="Vasquez D.P."/>
            <person name="Damayanti I."/>
            <person name="Sorensen P.M."/>
            <person name="Baidoo E.E."/>
            <person name="De Carvalho A.C."/>
            <person name="Riley R."/>
            <person name="Lipzen A."/>
            <person name="He G."/>
            <person name="Yan M."/>
            <person name="Haridas S."/>
            <person name="Daum C."/>
            <person name="Yoshinaga Y."/>
            <person name="Ng V."/>
            <person name="Grigoriev I.V."/>
            <person name="Munk R."/>
            <person name="Nuraida L."/>
            <person name="Wijaya C.H."/>
            <person name="Morales P.-C."/>
            <person name="Keasling J.D."/>
        </authorList>
    </citation>
    <scope>NUCLEOTIDE SEQUENCE [LARGE SCALE GENOMIC DNA]</scope>
    <source>
        <strain evidence="1 2">FGSC 2613</strain>
    </source>
</reference>
<evidence type="ECO:0000313" key="1">
    <source>
        <dbReference type="EMBL" id="KAL0467791.1"/>
    </source>
</evidence>
<dbReference type="EMBL" id="JAVLET010000008">
    <property type="protein sequence ID" value="KAL0467791.1"/>
    <property type="molecule type" value="Genomic_DNA"/>
</dbReference>
<evidence type="ECO:0008006" key="3">
    <source>
        <dbReference type="Google" id="ProtNLM"/>
    </source>
</evidence>
<dbReference type="Proteomes" id="UP001451303">
    <property type="component" value="Unassembled WGS sequence"/>
</dbReference>
<organism evidence="1 2">
    <name type="scientific">Neurospora intermedia</name>
    <dbReference type="NCBI Taxonomy" id="5142"/>
    <lineage>
        <taxon>Eukaryota</taxon>
        <taxon>Fungi</taxon>
        <taxon>Dikarya</taxon>
        <taxon>Ascomycota</taxon>
        <taxon>Pezizomycotina</taxon>
        <taxon>Sordariomycetes</taxon>
        <taxon>Sordariomycetidae</taxon>
        <taxon>Sordariales</taxon>
        <taxon>Sordariaceae</taxon>
        <taxon>Neurospora</taxon>
    </lineage>
</organism>
<feature type="non-terminal residue" evidence="1">
    <location>
        <position position="102"/>
    </location>
</feature>
<sequence>YSNNDIFRKFNISKNISYRVIRNVNTLEGERTFYSTYFEIRGRLKKLTEEYIAILVTFIKKNKFDGTTILYKGLLNIVSIKVLYTVLSRTIQRALKSVDFRR</sequence>